<sequence length="48" mass="5031">MISPLANGGGVSDGDLMQVSDPPDPDDTDDDVPAHEPEAADGERWEPL</sequence>
<dbReference type="RefSeq" id="WP_171906920.1">
    <property type="nucleotide sequence ID" value="NZ_FNUC01000004.1"/>
</dbReference>
<evidence type="ECO:0000313" key="2">
    <source>
        <dbReference type="EMBL" id="SEF17424.1"/>
    </source>
</evidence>
<feature type="region of interest" description="Disordered" evidence="1">
    <location>
        <begin position="1"/>
        <end position="48"/>
    </location>
</feature>
<dbReference type="Proteomes" id="UP000181980">
    <property type="component" value="Unassembled WGS sequence"/>
</dbReference>
<reference evidence="3" key="1">
    <citation type="submission" date="2016-10" db="EMBL/GenBank/DDBJ databases">
        <authorList>
            <person name="Varghese N."/>
            <person name="Submissions S."/>
        </authorList>
    </citation>
    <scope>NUCLEOTIDE SEQUENCE [LARGE SCALE GENOMIC DNA]</scope>
    <source>
        <strain evidence="3">DSM 45237</strain>
    </source>
</reference>
<name>A0A1H5PUW2_9ACTN</name>
<dbReference type="AlphaFoldDB" id="A0A1H5PUW2"/>
<keyword evidence="3" id="KW-1185">Reference proteome</keyword>
<evidence type="ECO:0000313" key="3">
    <source>
        <dbReference type="Proteomes" id="UP000181980"/>
    </source>
</evidence>
<proteinExistence type="predicted"/>
<feature type="compositionally biased region" description="Basic and acidic residues" evidence="1">
    <location>
        <begin position="32"/>
        <end position="48"/>
    </location>
</feature>
<dbReference type="EMBL" id="FNUC01000004">
    <property type="protein sequence ID" value="SEF17424.1"/>
    <property type="molecule type" value="Genomic_DNA"/>
</dbReference>
<protein>
    <submittedName>
        <fullName evidence="2">Uncharacterized protein</fullName>
    </submittedName>
</protein>
<dbReference type="STRING" id="561176.SAMN04488561_5862"/>
<gene>
    <name evidence="2" type="ORF">SAMN04488561_5862</name>
</gene>
<evidence type="ECO:0000256" key="1">
    <source>
        <dbReference type="SAM" id="MobiDB-lite"/>
    </source>
</evidence>
<accession>A0A1H5PUW2</accession>
<organism evidence="2 3">
    <name type="scientific">Jiangella alba</name>
    <dbReference type="NCBI Taxonomy" id="561176"/>
    <lineage>
        <taxon>Bacteria</taxon>
        <taxon>Bacillati</taxon>
        <taxon>Actinomycetota</taxon>
        <taxon>Actinomycetes</taxon>
        <taxon>Jiangellales</taxon>
        <taxon>Jiangellaceae</taxon>
        <taxon>Jiangella</taxon>
    </lineage>
</organism>